<feature type="domain" description="AMP-dependent synthetase/ligase" evidence="5">
    <location>
        <begin position="28"/>
        <end position="405"/>
    </location>
</feature>
<keyword evidence="4" id="KW-0443">Lipid metabolism</keyword>
<gene>
    <name evidence="7" type="ORF">PS833_03772</name>
</gene>
<dbReference type="RefSeq" id="WP_150799192.1">
    <property type="nucleotide sequence ID" value="NZ_CABVHU010000009.1"/>
</dbReference>
<proteinExistence type="inferred from homology"/>
<reference evidence="7 8" key="1">
    <citation type="submission" date="2019-09" db="EMBL/GenBank/DDBJ databases">
        <authorList>
            <person name="Chandra G."/>
            <person name="Truman W A."/>
        </authorList>
    </citation>
    <scope>NUCLEOTIDE SEQUENCE [LARGE SCALE GENOMIC DNA]</scope>
    <source>
        <strain evidence="7">PS833</strain>
    </source>
</reference>
<dbReference type="EC" id="6.2.1.3" evidence="7"/>
<evidence type="ECO:0000256" key="3">
    <source>
        <dbReference type="ARBA" id="ARBA00022832"/>
    </source>
</evidence>
<dbReference type="OrthoDB" id="9803968at2"/>
<evidence type="ECO:0000259" key="5">
    <source>
        <dbReference type="Pfam" id="PF00501"/>
    </source>
</evidence>
<organism evidence="7 8">
    <name type="scientific">Pseudomonas fluorescens</name>
    <dbReference type="NCBI Taxonomy" id="294"/>
    <lineage>
        <taxon>Bacteria</taxon>
        <taxon>Pseudomonadati</taxon>
        <taxon>Pseudomonadota</taxon>
        <taxon>Gammaproteobacteria</taxon>
        <taxon>Pseudomonadales</taxon>
        <taxon>Pseudomonadaceae</taxon>
        <taxon>Pseudomonas</taxon>
    </lineage>
</organism>
<evidence type="ECO:0000313" key="7">
    <source>
        <dbReference type="EMBL" id="VVO15407.1"/>
    </source>
</evidence>
<dbReference type="InterPro" id="IPR045851">
    <property type="entry name" value="AMP-bd_C_sf"/>
</dbReference>
<evidence type="ECO:0000256" key="4">
    <source>
        <dbReference type="ARBA" id="ARBA00023098"/>
    </source>
</evidence>
<protein>
    <submittedName>
        <fullName evidence="7">Long-chain-fatty-acid--CoA ligase</fullName>
        <ecNumber evidence="7">6.2.1.3</ecNumber>
    </submittedName>
</protein>
<dbReference type="Gene3D" id="3.40.50.12780">
    <property type="entry name" value="N-terminal domain of ligase-like"/>
    <property type="match status" value="1"/>
</dbReference>
<dbReference type="SUPFAM" id="SSF56801">
    <property type="entry name" value="Acetyl-CoA synthetase-like"/>
    <property type="match status" value="1"/>
</dbReference>
<comment type="similarity">
    <text evidence="1">Belongs to the ATP-dependent AMP-binding enzyme family.</text>
</comment>
<accession>A0A5E7DD94</accession>
<dbReference type="NCBIfam" id="NF006020">
    <property type="entry name" value="PRK08162.1"/>
    <property type="match status" value="1"/>
</dbReference>
<dbReference type="GO" id="GO:0004467">
    <property type="term" value="F:long-chain fatty acid-CoA ligase activity"/>
    <property type="evidence" value="ECO:0007669"/>
    <property type="project" value="UniProtKB-EC"/>
</dbReference>
<dbReference type="Gene3D" id="3.30.300.30">
    <property type="match status" value="1"/>
</dbReference>
<evidence type="ECO:0000256" key="2">
    <source>
        <dbReference type="ARBA" id="ARBA00022598"/>
    </source>
</evidence>
<dbReference type="Pfam" id="PF13193">
    <property type="entry name" value="AMP-binding_C"/>
    <property type="match status" value="1"/>
</dbReference>
<dbReference type="FunFam" id="3.30.300.30:FF:000008">
    <property type="entry name" value="2,3-dihydroxybenzoate-AMP ligase"/>
    <property type="match status" value="1"/>
</dbReference>
<dbReference type="Proteomes" id="UP000409037">
    <property type="component" value="Unassembled WGS sequence"/>
</dbReference>
<dbReference type="InterPro" id="IPR042099">
    <property type="entry name" value="ANL_N_sf"/>
</dbReference>
<keyword evidence="3" id="KW-0276">Fatty acid metabolism</keyword>
<dbReference type="PROSITE" id="PS00455">
    <property type="entry name" value="AMP_BINDING"/>
    <property type="match status" value="1"/>
</dbReference>
<dbReference type="PANTHER" id="PTHR43859">
    <property type="entry name" value="ACYL-ACTIVATING ENZYME"/>
    <property type="match status" value="1"/>
</dbReference>
<dbReference type="EMBL" id="CABVHU010000009">
    <property type="protein sequence ID" value="VVO15407.1"/>
    <property type="molecule type" value="Genomic_DNA"/>
</dbReference>
<feature type="domain" description="AMP-binding enzyme C-terminal" evidence="6">
    <location>
        <begin position="455"/>
        <end position="529"/>
    </location>
</feature>
<dbReference type="PANTHER" id="PTHR43859:SF4">
    <property type="entry name" value="BUTANOATE--COA LIGASE AAE1-RELATED"/>
    <property type="match status" value="1"/>
</dbReference>
<keyword evidence="2 7" id="KW-0436">Ligase</keyword>
<dbReference type="InterPro" id="IPR025110">
    <property type="entry name" value="AMP-bd_C"/>
</dbReference>
<name>A0A5E7DD94_PSEFL</name>
<evidence type="ECO:0000259" key="6">
    <source>
        <dbReference type="Pfam" id="PF13193"/>
    </source>
</evidence>
<dbReference type="InterPro" id="IPR000873">
    <property type="entry name" value="AMP-dep_synth/lig_dom"/>
</dbReference>
<evidence type="ECO:0000256" key="1">
    <source>
        <dbReference type="ARBA" id="ARBA00006432"/>
    </source>
</evidence>
<dbReference type="AlphaFoldDB" id="A0A5E7DD94"/>
<dbReference type="CDD" id="cd12118">
    <property type="entry name" value="ttLC_FACS_AEE21_like"/>
    <property type="match status" value="1"/>
</dbReference>
<evidence type="ECO:0000313" key="8">
    <source>
        <dbReference type="Proteomes" id="UP000409037"/>
    </source>
</evidence>
<dbReference type="InterPro" id="IPR020845">
    <property type="entry name" value="AMP-binding_CS"/>
</dbReference>
<dbReference type="Pfam" id="PF00501">
    <property type="entry name" value="AMP-binding"/>
    <property type="match status" value="1"/>
</dbReference>
<sequence>MPGSNPYDLGLEQSPVNYRPLTPLGFIARTAQVYPQRLAVIHGARRYNWSETYDRVCRLSSALKAAGIGRGDTVVLIAANTPEMIEAHFGVPMCGAVLCTVNTRLDPAAIAYILMHCEARLVISDTEYASTIGQALALLEHRPRVIDIDDTEGPGGERLGELDYEAFIGAASTDGHWQEPVDEWQPIALNYTSGTTGRPKGVVYHHRGAYLAALSNMLDWQMPRHSIFLWTLPMFHCNGWGFVWTMAVNAGTHVCLRRCEPQRVLSMIRQHGVTHYCGAPVVHAMLAHAPKEWKAGISHRVHGLIGGAPPQLPVIAALHRMGIDLLQIYGLTEVYGPAAVCAEHQEWSELSTDLLTERKGRQGVRYTAQEDMAVLDPEDFTPVPRDGHSIGEVMFRGNMTMMGYLKDPQATAEAFSGGWFHSGDLAVVHEDGYIQIRDRAKDIIISGGENISSVEVEEVLYRHPAVRTAAVVAMPHAKWGETPCAFVEMSPDVSIGEAELIAHCRSCLAHYKVPARVIVGDLSKTATGKVRKVELREHALRLASKDAATPID</sequence>